<proteinExistence type="predicted"/>
<accession>A0A5C8F5L1</accession>
<comment type="caution">
    <text evidence="1">The sequence shown here is derived from an EMBL/GenBank/DDBJ whole genome shotgun (WGS) entry which is preliminary data.</text>
</comment>
<evidence type="ECO:0000313" key="2">
    <source>
        <dbReference type="Proteomes" id="UP000324574"/>
    </source>
</evidence>
<protein>
    <submittedName>
        <fullName evidence="1">Uncharacterized protein</fullName>
    </submittedName>
</protein>
<evidence type="ECO:0000313" key="1">
    <source>
        <dbReference type="EMBL" id="TXJ44431.1"/>
    </source>
</evidence>
<organism evidence="1 2">
    <name type="scientific">Brachyspira aalborgi</name>
    <dbReference type="NCBI Taxonomy" id="29522"/>
    <lineage>
        <taxon>Bacteria</taxon>
        <taxon>Pseudomonadati</taxon>
        <taxon>Spirochaetota</taxon>
        <taxon>Spirochaetia</taxon>
        <taxon>Brachyspirales</taxon>
        <taxon>Brachyspiraceae</taxon>
        <taxon>Brachyspira</taxon>
    </lineage>
</organism>
<dbReference type="Proteomes" id="UP000324574">
    <property type="component" value="Unassembled WGS sequence"/>
</dbReference>
<gene>
    <name evidence="1" type="ORF">EPJ70_09435</name>
</gene>
<name>A0A5C8F5L1_9SPIR</name>
<dbReference type="RefSeq" id="WP_147527119.1">
    <property type="nucleotide sequence ID" value="NZ_SAYG01000009.1"/>
</dbReference>
<reference evidence="1 2" key="1">
    <citation type="journal article" date="1992" name="Lakartidningen">
        <title>[Penicillin V and not amoxicillin is the first choice preparation in acute otitis].</title>
        <authorList>
            <person name="Kamme C."/>
            <person name="Lundgren K."/>
            <person name="Prellner K."/>
        </authorList>
    </citation>
    <scope>NUCLEOTIDE SEQUENCE [LARGE SCALE GENOMIC DNA]</scope>
    <source>
        <strain evidence="1 2">PC3714II</strain>
    </source>
</reference>
<dbReference type="EMBL" id="SAYG01000009">
    <property type="protein sequence ID" value="TXJ44431.1"/>
    <property type="molecule type" value="Genomic_DNA"/>
</dbReference>
<dbReference type="AlphaFoldDB" id="A0A5C8F5L1"/>
<sequence>MAKEFLGYIITDTDYNDNHIYECYNVTDNLQTRKVYEAVNKHIKVPVKIYKKLHKFYDENKLRLKAAELENASKSGQGKGVCSHCIMTLYSDND</sequence>